<feature type="transmembrane region" description="Helical" evidence="2">
    <location>
        <begin position="6"/>
        <end position="26"/>
    </location>
</feature>
<comment type="caution">
    <text evidence="3">The sequence shown here is derived from an EMBL/GenBank/DDBJ whole genome shotgun (WGS) entry which is preliminary data.</text>
</comment>
<feature type="compositionally biased region" description="Basic residues" evidence="1">
    <location>
        <begin position="82"/>
        <end position="95"/>
    </location>
</feature>
<gene>
    <name evidence="3" type="ORF">BV898_04902</name>
</gene>
<keyword evidence="2" id="KW-0812">Transmembrane</keyword>
<protein>
    <submittedName>
        <fullName evidence="3">Uncharacterized protein</fullName>
    </submittedName>
</protein>
<sequence length="95" mass="10079">MENLDVLLLVSTALSLIYSAVCFFGFKAVSDKDGGEDADGKSTATVTAVIRPDARLLQISQHHKDNPGGSSSAGSSSVGAGTRRRTGHLYVQRKW</sequence>
<evidence type="ECO:0000313" key="3">
    <source>
        <dbReference type="EMBL" id="OQV21140.1"/>
    </source>
</evidence>
<name>A0A1W0X110_HYPEX</name>
<dbReference type="AlphaFoldDB" id="A0A1W0X110"/>
<evidence type="ECO:0000256" key="1">
    <source>
        <dbReference type="SAM" id="MobiDB-lite"/>
    </source>
</evidence>
<accession>A0A1W0X110</accession>
<reference evidence="4" key="1">
    <citation type="submission" date="2017-01" db="EMBL/GenBank/DDBJ databases">
        <title>Comparative genomics of anhydrobiosis in the tardigrade Hypsibius dujardini.</title>
        <authorList>
            <person name="Yoshida Y."/>
            <person name="Koutsovoulos G."/>
            <person name="Laetsch D."/>
            <person name="Stevens L."/>
            <person name="Kumar S."/>
            <person name="Horikawa D."/>
            <person name="Ishino K."/>
            <person name="Komine S."/>
            <person name="Tomita M."/>
            <person name="Blaxter M."/>
            <person name="Arakawa K."/>
        </authorList>
    </citation>
    <scope>NUCLEOTIDE SEQUENCE [LARGE SCALE GENOMIC DNA]</scope>
    <source>
        <strain evidence="4">Z151</strain>
    </source>
</reference>
<feature type="region of interest" description="Disordered" evidence="1">
    <location>
        <begin position="59"/>
        <end position="95"/>
    </location>
</feature>
<organism evidence="3 4">
    <name type="scientific">Hypsibius exemplaris</name>
    <name type="common">Freshwater tardigrade</name>
    <dbReference type="NCBI Taxonomy" id="2072580"/>
    <lineage>
        <taxon>Eukaryota</taxon>
        <taxon>Metazoa</taxon>
        <taxon>Ecdysozoa</taxon>
        <taxon>Tardigrada</taxon>
        <taxon>Eutardigrada</taxon>
        <taxon>Parachela</taxon>
        <taxon>Hypsibioidea</taxon>
        <taxon>Hypsibiidae</taxon>
        <taxon>Hypsibius</taxon>
    </lineage>
</organism>
<dbReference type="EMBL" id="MTYJ01000025">
    <property type="protein sequence ID" value="OQV21140.1"/>
    <property type="molecule type" value="Genomic_DNA"/>
</dbReference>
<feature type="compositionally biased region" description="Low complexity" evidence="1">
    <location>
        <begin position="68"/>
        <end position="81"/>
    </location>
</feature>
<keyword evidence="2" id="KW-1133">Transmembrane helix</keyword>
<evidence type="ECO:0000256" key="2">
    <source>
        <dbReference type="SAM" id="Phobius"/>
    </source>
</evidence>
<keyword evidence="2" id="KW-0472">Membrane</keyword>
<proteinExistence type="predicted"/>
<dbReference type="Proteomes" id="UP000192578">
    <property type="component" value="Unassembled WGS sequence"/>
</dbReference>
<keyword evidence="4" id="KW-1185">Reference proteome</keyword>
<evidence type="ECO:0000313" key="4">
    <source>
        <dbReference type="Proteomes" id="UP000192578"/>
    </source>
</evidence>